<reference evidence="1" key="1">
    <citation type="submission" date="2013-07" db="EMBL/GenBank/DDBJ databases">
        <title>The genome of Eucalyptus grandis.</title>
        <authorList>
            <person name="Schmutz J."/>
            <person name="Hayes R."/>
            <person name="Myburg A."/>
            <person name="Tuskan G."/>
            <person name="Grattapaglia D."/>
            <person name="Rokhsar D.S."/>
        </authorList>
    </citation>
    <scope>NUCLEOTIDE SEQUENCE</scope>
    <source>
        <tissue evidence="1">Leaf extractions</tissue>
    </source>
</reference>
<dbReference type="AlphaFoldDB" id="A0A059ARF8"/>
<dbReference type="EMBL" id="KK198761">
    <property type="protein sequence ID" value="KCW56286.1"/>
    <property type="molecule type" value="Genomic_DNA"/>
</dbReference>
<dbReference type="InParanoid" id="A0A059ARF8"/>
<protein>
    <submittedName>
        <fullName evidence="1">Uncharacterized protein</fullName>
    </submittedName>
</protein>
<proteinExistence type="predicted"/>
<name>A0A059ARF8_EUCGR</name>
<organism evidence="1">
    <name type="scientific">Eucalyptus grandis</name>
    <name type="common">Flooded gum</name>
    <dbReference type="NCBI Taxonomy" id="71139"/>
    <lineage>
        <taxon>Eukaryota</taxon>
        <taxon>Viridiplantae</taxon>
        <taxon>Streptophyta</taxon>
        <taxon>Embryophyta</taxon>
        <taxon>Tracheophyta</taxon>
        <taxon>Spermatophyta</taxon>
        <taxon>Magnoliopsida</taxon>
        <taxon>eudicotyledons</taxon>
        <taxon>Gunneridae</taxon>
        <taxon>Pentapetalae</taxon>
        <taxon>rosids</taxon>
        <taxon>malvids</taxon>
        <taxon>Myrtales</taxon>
        <taxon>Myrtaceae</taxon>
        <taxon>Myrtoideae</taxon>
        <taxon>Eucalypteae</taxon>
        <taxon>Eucalyptus</taxon>
    </lineage>
</organism>
<evidence type="ECO:0000313" key="1">
    <source>
        <dbReference type="EMBL" id="KCW56286.1"/>
    </source>
</evidence>
<gene>
    <name evidence="1" type="ORF">EUGRSUZ_I02030</name>
</gene>
<sequence>MFIFLLQVNDIVHQAIDTSPPATKEGTETKGLGTILYNVKTFSGLAHKEIHVITNTGSPLPFSAIS</sequence>
<accession>A0A059ARF8</accession>
<dbReference type="Gramene" id="KCW56286">
    <property type="protein sequence ID" value="KCW56286"/>
    <property type="gene ID" value="EUGRSUZ_I02030"/>
</dbReference>